<gene>
    <name evidence="2" type="ORF">10F3_33</name>
</gene>
<name>A0A2H4JD11_9CAUD</name>
<feature type="compositionally biased region" description="Basic residues" evidence="1">
    <location>
        <begin position="28"/>
        <end position="40"/>
    </location>
</feature>
<organism evidence="2">
    <name type="scientific">uncultured Caudovirales phage</name>
    <dbReference type="NCBI Taxonomy" id="2100421"/>
    <lineage>
        <taxon>Viruses</taxon>
        <taxon>Duplodnaviria</taxon>
        <taxon>Heunggongvirae</taxon>
        <taxon>Uroviricota</taxon>
        <taxon>Caudoviricetes</taxon>
        <taxon>Peduoviridae</taxon>
        <taxon>Maltschvirus</taxon>
        <taxon>Maltschvirus maltsch</taxon>
    </lineage>
</organism>
<protein>
    <submittedName>
        <fullName evidence="2">Uncharacterized protein</fullName>
    </submittedName>
</protein>
<feature type="region of interest" description="Disordered" evidence="1">
    <location>
        <begin position="1"/>
        <end position="40"/>
    </location>
</feature>
<evidence type="ECO:0000313" key="2">
    <source>
        <dbReference type="EMBL" id="ASN70218.1"/>
    </source>
</evidence>
<sequence length="40" mass="4804">MKKEKSKKQPQKLTDRDLRELMGQNMQRLKRAKGGAYKRK</sequence>
<evidence type="ECO:0000256" key="1">
    <source>
        <dbReference type="SAM" id="MobiDB-lite"/>
    </source>
</evidence>
<feature type="compositionally biased region" description="Basic residues" evidence="1">
    <location>
        <begin position="1"/>
        <end position="10"/>
    </location>
</feature>
<accession>A0A2H4JD11</accession>
<reference evidence="2" key="1">
    <citation type="submission" date="2017-06" db="EMBL/GenBank/DDBJ databases">
        <title>Novel phages from South African skin metaviromes.</title>
        <authorList>
            <person name="van Zyl L.J."/>
            <person name="Abrahams Y."/>
            <person name="Stander E.A."/>
            <person name="Kirby B.M."/>
            <person name="Clavaud C."/>
            <person name="Farcet C."/>
            <person name="Breton L."/>
            <person name="Trindade M.I."/>
        </authorList>
    </citation>
    <scope>NUCLEOTIDE SEQUENCE</scope>
</reference>
<dbReference type="EMBL" id="MF417903">
    <property type="protein sequence ID" value="ASN70218.1"/>
    <property type="molecule type" value="Genomic_DNA"/>
</dbReference>
<proteinExistence type="predicted"/>